<proteinExistence type="predicted"/>
<keyword evidence="2" id="KW-0227">DNA damage</keyword>
<comment type="caution">
    <text evidence="5">The sequence shown here is derived from an EMBL/GenBank/DDBJ whole genome shotgun (WGS) entry which is preliminary data.</text>
</comment>
<evidence type="ECO:0000313" key="6">
    <source>
        <dbReference type="Proteomes" id="UP000092600"/>
    </source>
</evidence>
<dbReference type="STRING" id="4615.A0A199VCC4"/>
<dbReference type="GO" id="GO:0006281">
    <property type="term" value="P:DNA repair"/>
    <property type="evidence" value="ECO:0007669"/>
    <property type="project" value="UniProtKB-KW"/>
</dbReference>
<evidence type="ECO:0000256" key="2">
    <source>
        <dbReference type="ARBA" id="ARBA00022763"/>
    </source>
</evidence>
<reference evidence="5 6" key="1">
    <citation type="journal article" date="2016" name="DNA Res.">
        <title>The draft genome of MD-2 pineapple using hybrid error correction of long reads.</title>
        <authorList>
            <person name="Redwan R.M."/>
            <person name="Saidin A."/>
            <person name="Kumar S.V."/>
        </authorList>
    </citation>
    <scope>NUCLEOTIDE SEQUENCE [LARGE SCALE GENOMIC DNA]</scope>
    <source>
        <strain evidence="6">cv. MD2</strain>
        <tissue evidence="5">Leaf</tissue>
    </source>
</reference>
<gene>
    <name evidence="5" type="ORF">ACMD2_02320</name>
</gene>
<dbReference type="GO" id="GO:0007064">
    <property type="term" value="P:mitotic sister chromatid cohesion"/>
    <property type="evidence" value="ECO:0007669"/>
    <property type="project" value="InterPro"/>
</dbReference>
<dbReference type="Pfam" id="PF20168">
    <property type="entry name" value="PDS5"/>
    <property type="match status" value="1"/>
</dbReference>
<organism evidence="5 6">
    <name type="scientific">Ananas comosus</name>
    <name type="common">Pineapple</name>
    <name type="synonym">Ananas ananas</name>
    <dbReference type="NCBI Taxonomy" id="4615"/>
    <lineage>
        <taxon>Eukaryota</taxon>
        <taxon>Viridiplantae</taxon>
        <taxon>Streptophyta</taxon>
        <taxon>Embryophyta</taxon>
        <taxon>Tracheophyta</taxon>
        <taxon>Spermatophyta</taxon>
        <taxon>Magnoliopsida</taxon>
        <taxon>Liliopsida</taxon>
        <taxon>Poales</taxon>
        <taxon>Bromeliaceae</taxon>
        <taxon>Bromelioideae</taxon>
        <taxon>Ananas</taxon>
    </lineage>
</organism>
<evidence type="ECO:0000256" key="3">
    <source>
        <dbReference type="ARBA" id="ARBA00023204"/>
    </source>
</evidence>
<evidence type="ECO:0000256" key="4">
    <source>
        <dbReference type="ARBA" id="ARBA00023242"/>
    </source>
</evidence>
<dbReference type="AlphaFoldDB" id="A0A199VCC4"/>
<evidence type="ECO:0000256" key="1">
    <source>
        <dbReference type="ARBA" id="ARBA00004123"/>
    </source>
</evidence>
<keyword evidence="4" id="KW-0539">Nucleus</keyword>
<dbReference type="GO" id="GO:0000785">
    <property type="term" value="C:chromatin"/>
    <property type="evidence" value="ECO:0007669"/>
    <property type="project" value="TreeGrafter"/>
</dbReference>
<dbReference type="Proteomes" id="UP000092600">
    <property type="component" value="Unassembled WGS sequence"/>
</dbReference>
<sequence length="69" mass="7734">MAQKPQQQLRELGSKLETPPASKDALVKLLKDIFQLIVGTFSGLRDVNSPSFGRRVVILETLARYDHVL</sequence>
<comment type="subcellular location">
    <subcellularLocation>
        <location evidence="1">Nucleus</location>
    </subcellularLocation>
</comment>
<evidence type="ECO:0000313" key="5">
    <source>
        <dbReference type="EMBL" id="OAY74668.1"/>
    </source>
</evidence>
<dbReference type="PANTHER" id="PTHR12663">
    <property type="entry name" value="ANDROGEN INDUCED INHIBITOR OF PROLIFERATION AS3 / PDS5-RELATED"/>
    <property type="match status" value="1"/>
</dbReference>
<dbReference type="GO" id="GO:0005634">
    <property type="term" value="C:nucleus"/>
    <property type="evidence" value="ECO:0007669"/>
    <property type="project" value="UniProtKB-SubCell"/>
</dbReference>
<keyword evidence="3" id="KW-0234">DNA repair</keyword>
<dbReference type="InterPro" id="IPR039776">
    <property type="entry name" value="Pds5"/>
</dbReference>
<dbReference type="EMBL" id="LSRQ01002333">
    <property type="protein sequence ID" value="OAY74668.1"/>
    <property type="molecule type" value="Genomic_DNA"/>
</dbReference>
<accession>A0A199VCC4</accession>
<name>A0A199VCC4_ANACO</name>
<protein>
    <submittedName>
        <fullName evidence="5">Uncharacterized protein</fullName>
    </submittedName>
</protein>
<dbReference type="PANTHER" id="PTHR12663:SF0">
    <property type="entry name" value="PRECOCIOUS DISSOCIATION OF SISTERS 5, ISOFORM A"/>
    <property type="match status" value="1"/>
</dbReference>